<comment type="similarity">
    <text evidence="2">Belongs to the membrane fusion protein (MFP) (TC 8.A.1) family.</text>
</comment>
<accession>A0ABV7CH67</accession>
<reference evidence="8" key="1">
    <citation type="journal article" date="2019" name="Int. J. Syst. Evol. Microbiol.">
        <title>The Global Catalogue of Microorganisms (GCM) 10K type strain sequencing project: providing services to taxonomists for standard genome sequencing and annotation.</title>
        <authorList>
            <consortium name="The Broad Institute Genomics Platform"/>
            <consortium name="The Broad Institute Genome Sequencing Center for Infectious Disease"/>
            <person name="Wu L."/>
            <person name="Ma J."/>
        </authorList>
    </citation>
    <scope>NUCLEOTIDE SEQUENCE [LARGE SCALE GENOMIC DNA]</scope>
    <source>
        <strain evidence="8">KCTC 42730</strain>
    </source>
</reference>
<evidence type="ECO:0000259" key="6">
    <source>
        <dbReference type="Pfam" id="PF25967"/>
    </source>
</evidence>
<dbReference type="EMBL" id="JBHRSD010000010">
    <property type="protein sequence ID" value="MFC3031911.1"/>
    <property type="molecule type" value="Genomic_DNA"/>
</dbReference>
<dbReference type="InterPro" id="IPR006143">
    <property type="entry name" value="RND_pump_MFP"/>
</dbReference>
<feature type="compositionally biased region" description="Polar residues" evidence="4">
    <location>
        <begin position="420"/>
        <end position="437"/>
    </location>
</feature>
<protein>
    <submittedName>
        <fullName evidence="7">Efflux RND transporter periplasmic adaptor subunit</fullName>
    </submittedName>
</protein>
<gene>
    <name evidence="7" type="ORF">ACFOEE_05215</name>
</gene>
<dbReference type="Gene3D" id="2.40.420.20">
    <property type="match status" value="1"/>
</dbReference>
<dbReference type="NCBIfam" id="TIGR01730">
    <property type="entry name" value="RND_mfp"/>
    <property type="match status" value="1"/>
</dbReference>
<feature type="domain" description="Multidrug resistance protein MdtA-like C-terminal permuted SH3" evidence="6">
    <location>
        <begin position="319"/>
        <end position="372"/>
    </location>
</feature>
<proteinExistence type="inferred from homology"/>
<dbReference type="Gene3D" id="1.10.287.470">
    <property type="entry name" value="Helix hairpin bin"/>
    <property type="match status" value="1"/>
</dbReference>
<feature type="domain" description="Multidrug resistance protein MdtA-like barrel-sandwich hybrid" evidence="5">
    <location>
        <begin position="70"/>
        <end position="210"/>
    </location>
</feature>
<evidence type="ECO:0000256" key="3">
    <source>
        <dbReference type="ARBA" id="ARBA00022448"/>
    </source>
</evidence>
<dbReference type="Pfam" id="PF25917">
    <property type="entry name" value="BSH_RND"/>
    <property type="match status" value="1"/>
</dbReference>
<evidence type="ECO:0000256" key="1">
    <source>
        <dbReference type="ARBA" id="ARBA00004196"/>
    </source>
</evidence>
<dbReference type="Gene3D" id="2.40.50.100">
    <property type="match status" value="1"/>
</dbReference>
<keyword evidence="8" id="KW-1185">Reference proteome</keyword>
<dbReference type="RefSeq" id="WP_377121619.1">
    <property type="nucleotide sequence ID" value="NZ_JBHRSD010000010.1"/>
</dbReference>
<feature type="compositionally biased region" description="Basic and acidic residues" evidence="4">
    <location>
        <begin position="390"/>
        <end position="414"/>
    </location>
</feature>
<dbReference type="PANTHER" id="PTHR30469">
    <property type="entry name" value="MULTIDRUG RESISTANCE PROTEIN MDTA"/>
    <property type="match status" value="1"/>
</dbReference>
<evidence type="ECO:0000259" key="5">
    <source>
        <dbReference type="Pfam" id="PF25917"/>
    </source>
</evidence>
<dbReference type="Gene3D" id="2.40.30.170">
    <property type="match status" value="1"/>
</dbReference>
<dbReference type="InterPro" id="IPR058625">
    <property type="entry name" value="MdtA-like_BSH"/>
</dbReference>
<evidence type="ECO:0000256" key="4">
    <source>
        <dbReference type="SAM" id="MobiDB-lite"/>
    </source>
</evidence>
<feature type="region of interest" description="Disordered" evidence="4">
    <location>
        <begin position="390"/>
        <end position="437"/>
    </location>
</feature>
<evidence type="ECO:0000313" key="8">
    <source>
        <dbReference type="Proteomes" id="UP001595453"/>
    </source>
</evidence>
<evidence type="ECO:0000256" key="2">
    <source>
        <dbReference type="ARBA" id="ARBA00009477"/>
    </source>
</evidence>
<dbReference type="SUPFAM" id="SSF111369">
    <property type="entry name" value="HlyD-like secretion proteins"/>
    <property type="match status" value="1"/>
</dbReference>
<dbReference type="InterPro" id="IPR058627">
    <property type="entry name" value="MdtA-like_C"/>
</dbReference>
<dbReference type="Proteomes" id="UP001595453">
    <property type="component" value="Unassembled WGS sequence"/>
</dbReference>
<name>A0ABV7CH67_9GAMM</name>
<comment type="subcellular location">
    <subcellularLocation>
        <location evidence="1">Cell envelope</location>
    </subcellularLocation>
</comment>
<organism evidence="7 8">
    <name type="scientific">Pseudoalteromonas fenneropenaei</name>
    <dbReference type="NCBI Taxonomy" id="1737459"/>
    <lineage>
        <taxon>Bacteria</taxon>
        <taxon>Pseudomonadati</taxon>
        <taxon>Pseudomonadota</taxon>
        <taxon>Gammaproteobacteria</taxon>
        <taxon>Alteromonadales</taxon>
        <taxon>Pseudoalteromonadaceae</taxon>
        <taxon>Pseudoalteromonas</taxon>
    </lineage>
</organism>
<dbReference type="Pfam" id="PF25967">
    <property type="entry name" value="RND-MFP_C"/>
    <property type="match status" value="1"/>
</dbReference>
<dbReference type="PANTHER" id="PTHR30469:SF12">
    <property type="entry name" value="MULTIDRUG RESISTANCE PROTEIN MDTA"/>
    <property type="match status" value="1"/>
</dbReference>
<keyword evidence="3" id="KW-0813">Transport</keyword>
<sequence>MKSKYRLSALIVVIVAVILALLHFMKPAAKQRPAPPIPAINVQAVTLTAAPFTYQLASFGVVKPRTQSILQSQVSGEVVWLNSQFRDGGFFRAGEVLVKLDDRDYQARVKTAKANVLSAEQALIEEKARGEQALQDWQRLGNGAKTPSPLVLREPQMAAAQAKLLSAQAELATAELALARTQVAAPFDGRVLSKKVDLGQLASNNSQLAEIYATDYVEIRLPLKQRDLPFIALPEQFREGSELQAKPAVTITSTLFGEAQSWQGKIVRTESAIDSNAQQLYVVAQIDDPFSTQHQDKAPLKIGQYVTASIEGKTFAEQLLIPNKALYQNSYVFVVEAGRLARRDLTISWQNDRQSVVSNGLKAGDVLVTSPLGQVVSGTVVSIVELDGKAQQTERKGKRRDAAAEGQTADERPAKRNQAAAPQQKNAEAKTAQEQQP</sequence>
<evidence type="ECO:0000313" key="7">
    <source>
        <dbReference type="EMBL" id="MFC3031911.1"/>
    </source>
</evidence>
<comment type="caution">
    <text evidence="7">The sequence shown here is derived from an EMBL/GenBank/DDBJ whole genome shotgun (WGS) entry which is preliminary data.</text>
</comment>